<dbReference type="Proteomes" id="UP000016932">
    <property type="component" value="Unassembled WGS sequence"/>
</dbReference>
<gene>
    <name evidence="2" type="ORF">MYCFIDRAFT_180490</name>
</gene>
<dbReference type="OrthoDB" id="10691202at2759"/>
<dbReference type="EMBL" id="KB446572">
    <property type="protein sequence ID" value="EME77003.1"/>
    <property type="molecule type" value="Genomic_DNA"/>
</dbReference>
<sequence>MATWPVHDLYWLTFLTTLWIFGRSIAVAAVAKKRVRRRSTDECYGTVCGYSEDLLDGRLWRKTGSTLPGMEERCRTWNASVPLSAGCCPRSLSVCCSYTSTDQPSRLGATCCFCNLASVGEGPVDPEFKVMIDGPACCWDLCLEAQKRAQNGPVITHPSLPKKIEDSTMTKEYLGSVKGIWYSEWMILWPMDRLDNDEGAASWRGRPPVFRVMVPWPMDRTGGNFVHVESSGDGAPDDHATCCNSARDFLSAVIEGAFPARTVFPSRFFLQHAAGFPESSRCVPMIRCLATACEAASCRLVSAPRGRMSPWFTIPLYCTAGSVLEQFCIPSPSSQLKDHSGLGKRLSVMSLRFGDHEGCRIAQDQEKARRGAMLRCLHASLLGLEVGGGAAFVADVVLRDGLGLTAKKMVIGGATDCCRRVTDIARLEGNERLKFDVRTTPARVVTLLGRSLAWDFGDGDGDQGTILAHHLHRLTRSGSASFTVAHSSHYTFVTRQQQQPPCPPLRGAMLQLIDPWYSLQFLEDRRQSPFQVCLRHSNNHCHHMHLHLGHIVIMATSALCTFAHHAHVAGIPADAVDNSWKATIDTGAGGDAGGWQADAALHAGLSCDYGDCAHFVFFATFPKDTREMAHNYTRYPKDAHHADFMFSATFPKALARRRRGTAWLKNMFACVPAILTTPISRSPPPPPPYGHSRHGARNYTSQGRLSDDGAQRLVPTMPTTPISRSLPPSSMAHARWQEPAWPKSMFPCVSAVLVRPTRTSSNQEILCVELGGMFSATFLNGTRICSPHKNISKQEILYVEQDVLRYFPQWHSVMLACVSAVMVRLMPISSRMPTAGLSETTLIFCSSKPAHEITELMFASKPERALISCNSKSAGDRPKDHLYEKHPVSSANGSHMLVARAVQAYNNISEEIINIEQDTERPAVCDLLFTSRPEHTSLFATPSQPAISLTTTFTASRTTSRLDTVSRHQWGWSRWPDSQDHPAGDCLREQYAKGLGQRPNGEETLLSVVAMMEEQPPSFHSSDALLPFHQQVVQITEYLTFSPLRPWFAVGHSEDTTLCLTIRRHSAQPSDHYSCVHGMGSQRRYLLLLTPNRDYSAVQADEVRLTSVSVDHRNASPRLAEVMLGHIKQLSQIDLAGMPTPAKKARLICSSAINMRDFDVESPLSLSHGSRYKSHANITSQNHHGQSSIAAARPAYIPTPTAAYHTNFGADRSSTMEKPSALQEHPTILPHTTETTNAICSSPSACAERMFLALYTLDILSMALDSAADQCPKHVFSGPLEEKLERGVHDLQLCLANMRAELEVMEAAAQTRHRSSVTNGVSRRAVDQRDIQKEALAEAMDECMHQVDGHVTDSICIELQQ</sequence>
<dbReference type="KEGG" id="pfj:MYCFIDRAFT_180490"/>
<dbReference type="VEuPathDB" id="FungiDB:MYCFIDRAFT_180490"/>
<protein>
    <submittedName>
        <fullName evidence="2">Uncharacterized protein</fullName>
    </submittedName>
</protein>
<feature type="region of interest" description="Disordered" evidence="1">
    <location>
        <begin position="679"/>
        <end position="710"/>
    </location>
</feature>
<name>M3AIG9_PSEFD</name>
<reference evidence="2 3" key="1">
    <citation type="journal article" date="2012" name="PLoS Pathog.">
        <title>Diverse lifestyles and strategies of plant pathogenesis encoded in the genomes of eighteen Dothideomycetes fungi.</title>
        <authorList>
            <person name="Ohm R.A."/>
            <person name="Feau N."/>
            <person name="Henrissat B."/>
            <person name="Schoch C.L."/>
            <person name="Horwitz B.A."/>
            <person name="Barry K.W."/>
            <person name="Condon B.J."/>
            <person name="Copeland A.C."/>
            <person name="Dhillon B."/>
            <person name="Glaser F."/>
            <person name="Hesse C.N."/>
            <person name="Kosti I."/>
            <person name="LaButti K."/>
            <person name="Lindquist E.A."/>
            <person name="Lucas S."/>
            <person name="Salamov A.A."/>
            <person name="Bradshaw R.E."/>
            <person name="Ciuffetti L."/>
            <person name="Hamelin R.C."/>
            <person name="Kema G.H.J."/>
            <person name="Lawrence C."/>
            <person name="Scott J.A."/>
            <person name="Spatafora J.W."/>
            <person name="Turgeon B.G."/>
            <person name="de Wit P.J.G.M."/>
            <person name="Zhong S."/>
            <person name="Goodwin S.B."/>
            <person name="Grigoriev I.V."/>
        </authorList>
    </citation>
    <scope>NUCLEOTIDE SEQUENCE [LARGE SCALE GENOMIC DNA]</scope>
    <source>
        <strain evidence="2 3">CIRAD86</strain>
    </source>
</reference>
<accession>M3AIG9</accession>
<evidence type="ECO:0000313" key="3">
    <source>
        <dbReference type="Proteomes" id="UP000016932"/>
    </source>
</evidence>
<organism evidence="2 3">
    <name type="scientific">Pseudocercospora fijiensis (strain CIRAD86)</name>
    <name type="common">Black leaf streak disease fungus</name>
    <name type="synonym">Mycosphaerella fijiensis</name>
    <dbReference type="NCBI Taxonomy" id="383855"/>
    <lineage>
        <taxon>Eukaryota</taxon>
        <taxon>Fungi</taxon>
        <taxon>Dikarya</taxon>
        <taxon>Ascomycota</taxon>
        <taxon>Pezizomycotina</taxon>
        <taxon>Dothideomycetes</taxon>
        <taxon>Dothideomycetidae</taxon>
        <taxon>Mycosphaerellales</taxon>
        <taxon>Mycosphaerellaceae</taxon>
        <taxon>Pseudocercospora</taxon>
    </lineage>
</organism>
<dbReference type="HOGENOM" id="CLU_256982_0_0_1"/>
<keyword evidence="3" id="KW-1185">Reference proteome</keyword>
<dbReference type="GeneID" id="19334423"/>
<proteinExistence type="predicted"/>
<dbReference type="RefSeq" id="XP_007932442.1">
    <property type="nucleotide sequence ID" value="XM_007934251.1"/>
</dbReference>
<evidence type="ECO:0000256" key="1">
    <source>
        <dbReference type="SAM" id="MobiDB-lite"/>
    </source>
</evidence>
<evidence type="ECO:0000313" key="2">
    <source>
        <dbReference type="EMBL" id="EME77003.1"/>
    </source>
</evidence>